<dbReference type="SMART" id="SM00849">
    <property type="entry name" value="Lactamase_B"/>
    <property type="match status" value="1"/>
</dbReference>
<dbReference type="InterPro" id="IPR001279">
    <property type="entry name" value="Metallo-B-lactamas"/>
</dbReference>
<sequence>MKFASLGSGSEGNALLISTASGADRTTVMLDCGFNIKETERRLQRRGMVPADLSGIVVTHEHQDHVGGVFKFARRHHLPVWLSFGTFHAVRKDCDGVQYRFCRDGEPLSIGHLELIPYTVPHDAREPVQYVVRDGRFKLGVLTDAGQATQHLTQSLSGCDALVLECNHDRGMLANSSYPPSLRSRIGGAYGHLSNDTTADILAALDRSRLKIVVGAHLSQQNNTPELARAALSSVIDGDTARIMIACQEDGFDWISLDALADQAGEDS</sequence>
<gene>
    <name evidence="2" type="ORF">D3871_07060</name>
</gene>
<organism evidence="2 3">
    <name type="scientific">Noviherbaspirillum saxi</name>
    <dbReference type="NCBI Taxonomy" id="2320863"/>
    <lineage>
        <taxon>Bacteria</taxon>
        <taxon>Pseudomonadati</taxon>
        <taxon>Pseudomonadota</taxon>
        <taxon>Betaproteobacteria</taxon>
        <taxon>Burkholderiales</taxon>
        <taxon>Oxalobacteraceae</taxon>
        <taxon>Noviherbaspirillum</taxon>
    </lineage>
</organism>
<keyword evidence="3" id="KW-1185">Reference proteome</keyword>
<dbReference type="SUPFAM" id="SSF56281">
    <property type="entry name" value="Metallo-hydrolase/oxidoreductase"/>
    <property type="match status" value="1"/>
</dbReference>
<evidence type="ECO:0000313" key="3">
    <source>
        <dbReference type="Proteomes" id="UP000265955"/>
    </source>
</evidence>
<evidence type="ECO:0000259" key="1">
    <source>
        <dbReference type="SMART" id="SM00849"/>
    </source>
</evidence>
<dbReference type="RefSeq" id="WP_119768256.1">
    <property type="nucleotide sequence ID" value="NZ_QYUO01000001.1"/>
</dbReference>
<dbReference type="GO" id="GO:0016787">
    <property type="term" value="F:hydrolase activity"/>
    <property type="evidence" value="ECO:0007669"/>
    <property type="project" value="UniProtKB-KW"/>
</dbReference>
<dbReference type="Gene3D" id="3.60.15.10">
    <property type="entry name" value="Ribonuclease Z/Hydroxyacylglutathione hydrolase-like"/>
    <property type="match status" value="1"/>
</dbReference>
<accession>A0A3A3GBM9</accession>
<feature type="domain" description="Metallo-beta-lactamase" evidence="1">
    <location>
        <begin position="11"/>
        <end position="192"/>
    </location>
</feature>
<dbReference type="InterPro" id="IPR036866">
    <property type="entry name" value="RibonucZ/Hydroxyglut_hydro"/>
</dbReference>
<dbReference type="InterPro" id="IPR052533">
    <property type="entry name" value="WalJ/YycJ-like"/>
</dbReference>
<dbReference type="Pfam" id="PF12706">
    <property type="entry name" value="Lactamase_B_2"/>
    <property type="match status" value="1"/>
</dbReference>
<dbReference type="AlphaFoldDB" id="A0A3A3GBM9"/>
<evidence type="ECO:0000313" key="2">
    <source>
        <dbReference type="EMBL" id="RJF98299.1"/>
    </source>
</evidence>
<proteinExistence type="predicted"/>
<dbReference type="OrthoDB" id="9803916at2"/>
<dbReference type="PANTHER" id="PTHR47619">
    <property type="entry name" value="METALLO-HYDROLASE YYCJ-RELATED"/>
    <property type="match status" value="1"/>
</dbReference>
<dbReference type="EMBL" id="QYUO01000001">
    <property type="protein sequence ID" value="RJF98299.1"/>
    <property type="molecule type" value="Genomic_DNA"/>
</dbReference>
<name>A0A3A3GBM9_9BURK</name>
<protein>
    <submittedName>
        <fullName evidence="2">MBL fold metallo-hydrolase</fullName>
    </submittedName>
</protein>
<reference evidence="3" key="1">
    <citation type="submission" date="2018-09" db="EMBL/GenBank/DDBJ databases">
        <authorList>
            <person name="Zhu H."/>
        </authorList>
    </citation>
    <scope>NUCLEOTIDE SEQUENCE [LARGE SCALE GENOMIC DNA]</scope>
    <source>
        <strain evidence="3">K1R23-30</strain>
    </source>
</reference>
<keyword evidence="2" id="KW-0378">Hydrolase</keyword>
<dbReference type="PANTHER" id="PTHR47619:SF1">
    <property type="entry name" value="EXODEOXYRIBONUCLEASE WALJ"/>
    <property type="match status" value="1"/>
</dbReference>
<dbReference type="Proteomes" id="UP000265955">
    <property type="component" value="Unassembled WGS sequence"/>
</dbReference>
<comment type="caution">
    <text evidence="2">The sequence shown here is derived from an EMBL/GenBank/DDBJ whole genome shotgun (WGS) entry which is preliminary data.</text>
</comment>